<dbReference type="InterPro" id="IPR002347">
    <property type="entry name" value="SDR_fam"/>
</dbReference>
<evidence type="ECO:0000313" key="5">
    <source>
        <dbReference type="Proteomes" id="UP000218810"/>
    </source>
</evidence>
<comment type="caution">
    <text evidence="4">The sequence shown here is derived from an EMBL/GenBank/DDBJ whole genome shotgun (WGS) entry which is preliminary data.</text>
</comment>
<keyword evidence="5" id="KW-1185">Reference proteome</keyword>
<dbReference type="GO" id="GO:0016491">
    <property type="term" value="F:oxidoreductase activity"/>
    <property type="evidence" value="ECO:0007669"/>
    <property type="project" value="UniProtKB-KW"/>
</dbReference>
<proteinExistence type="inferred from homology"/>
<sequence length="340" mass="36043">MYRMRPGSPPRIMARTAQLRDHDEETGRVRLMRRNDDLNGKIIVVTGASSGFGRGAAIALGARGAHVVLAARRGEVLEEVATRIAASGGSAVAVPTDVSDPEAVENLAAAAEEHFGPIDVWINNAAVGVMGLFWEVPLADHARLVDVDLKGMIFGAHVALRRFAARGEGVLVNVGSVAGEVPLAYQSTYSAVKAGITSLGRSLTEELRLAGLEETVKVGTILPWAADTPWWDHVGNYTGHAPRLTAMDDPDLIVDAIVDACTNPEQERPVGPKGRAAHTSHRLFRELTERFSGTLSRAEIGNGARVPDTAGAIHEPVAVGTAVHGDTRARMVEEDADPGS</sequence>
<dbReference type="GO" id="GO:0016020">
    <property type="term" value="C:membrane"/>
    <property type="evidence" value="ECO:0007669"/>
    <property type="project" value="TreeGrafter"/>
</dbReference>
<comment type="similarity">
    <text evidence="1 3">Belongs to the short-chain dehydrogenases/reductases (SDR) family.</text>
</comment>
<dbReference type="AlphaFoldDB" id="A0A2A2WP83"/>
<dbReference type="PRINTS" id="PR00080">
    <property type="entry name" value="SDRFAMILY"/>
</dbReference>
<gene>
    <name evidence="4" type="ORF">CEY15_10465</name>
</gene>
<reference evidence="5" key="1">
    <citation type="submission" date="2017-09" db="EMBL/GenBank/DDBJ databases">
        <authorList>
            <person name="Zhang Y."/>
            <person name="Huang X."/>
            <person name="Liu J."/>
            <person name="Lu L."/>
            <person name="Peng K."/>
        </authorList>
    </citation>
    <scope>NUCLEOTIDE SEQUENCE [LARGE SCALE GENOMIC DNA]</scope>
    <source>
        <strain evidence="5">S-XJ-1</strain>
    </source>
</reference>
<evidence type="ECO:0000313" key="4">
    <source>
        <dbReference type="EMBL" id="PAY22981.1"/>
    </source>
</evidence>
<dbReference type="PRINTS" id="PR00081">
    <property type="entry name" value="GDHRDH"/>
</dbReference>
<dbReference type="EMBL" id="NTGA01000018">
    <property type="protein sequence ID" value="PAY22981.1"/>
    <property type="molecule type" value="Genomic_DNA"/>
</dbReference>
<dbReference type="InterPro" id="IPR036291">
    <property type="entry name" value="NAD(P)-bd_dom_sf"/>
</dbReference>
<dbReference type="PANTHER" id="PTHR44196:SF1">
    <property type="entry name" value="DEHYDROGENASE_REDUCTASE SDR FAMILY MEMBER 7B"/>
    <property type="match status" value="1"/>
</dbReference>
<evidence type="ECO:0000256" key="1">
    <source>
        <dbReference type="ARBA" id="ARBA00006484"/>
    </source>
</evidence>
<dbReference type="Pfam" id="PF00106">
    <property type="entry name" value="adh_short"/>
    <property type="match status" value="1"/>
</dbReference>
<dbReference type="SUPFAM" id="SSF51735">
    <property type="entry name" value="NAD(P)-binding Rossmann-fold domains"/>
    <property type="match status" value="1"/>
</dbReference>
<dbReference type="Proteomes" id="UP000218810">
    <property type="component" value="Unassembled WGS sequence"/>
</dbReference>
<evidence type="ECO:0000256" key="3">
    <source>
        <dbReference type="RuleBase" id="RU000363"/>
    </source>
</evidence>
<dbReference type="PANTHER" id="PTHR44196">
    <property type="entry name" value="DEHYDROGENASE/REDUCTASE SDR FAMILY MEMBER 7B"/>
    <property type="match status" value="1"/>
</dbReference>
<dbReference type="OrthoDB" id="151996at2"/>
<name>A0A2A2WP83_9ACTN</name>
<accession>A0A2A2WP83</accession>
<protein>
    <submittedName>
        <fullName evidence="4">Oxidoreductase</fullName>
    </submittedName>
</protein>
<dbReference type="Gene3D" id="3.40.50.720">
    <property type="entry name" value="NAD(P)-binding Rossmann-like Domain"/>
    <property type="match status" value="1"/>
</dbReference>
<evidence type="ECO:0000256" key="2">
    <source>
        <dbReference type="ARBA" id="ARBA00023002"/>
    </source>
</evidence>
<keyword evidence="2" id="KW-0560">Oxidoreductase</keyword>
<organism evidence="4 5">
    <name type="scientific">Dietzia natronolimnaea</name>
    <dbReference type="NCBI Taxonomy" id="161920"/>
    <lineage>
        <taxon>Bacteria</taxon>
        <taxon>Bacillati</taxon>
        <taxon>Actinomycetota</taxon>
        <taxon>Actinomycetes</taxon>
        <taxon>Mycobacteriales</taxon>
        <taxon>Dietziaceae</taxon>
        <taxon>Dietzia</taxon>
    </lineage>
</organism>